<dbReference type="STRING" id="198628.Dda3937_01842"/>
<dbReference type="KEGG" id="ddd:Dda3937_01842"/>
<dbReference type="EMBL" id="CP002038">
    <property type="protein sequence ID" value="ADM99224.1"/>
    <property type="molecule type" value="Genomic_DNA"/>
</dbReference>
<keyword evidence="2" id="KW-1185">Reference proteome</keyword>
<reference evidence="1 2" key="1">
    <citation type="journal article" date="2011" name="J. Bacteriol.">
        <title>Genome sequence of the plant-pathogenic bacterium Dickeya dadantii 3937.</title>
        <authorList>
            <person name="Glasner J.D."/>
            <person name="Yang C.H."/>
            <person name="Reverchon S."/>
            <person name="Hugouvieux-Cotte-Pattat N."/>
            <person name="Condemine G."/>
            <person name="Bohin J.P."/>
            <person name="Van Gijsegem F."/>
            <person name="Yang S."/>
            <person name="Franza T."/>
            <person name="Expert D."/>
            <person name="Plunkett G. III"/>
            <person name="San Francisco M.J."/>
            <person name="Charkowski A.O."/>
            <person name="Py B."/>
            <person name="Bell K."/>
            <person name="Rauscher L."/>
            <person name="Rodriguez-Palenzuela P."/>
            <person name="Toussaint A."/>
            <person name="Holeva M.C."/>
            <person name="He S.Y."/>
            <person name="Douet V."/>
            <person name="Boccara M."/>
            <person name="Blanco C."/>
            <person name="Toth I."/>
            <person name="Anderson B.D."/>
            <person name="Biehl B.S."/>
            <person name="Mau B."/>
            <person name="Flynn S.M."/>
            <person name="Barras F."/>
            <person name="Lindeberg M."/>
            <person name="Birch P.R."/>
            <person name="Tsuyumu S."/>
            <person name="Shi X."/>
            <person name="Hibbing M."/>
            <person name="Yap M.N."/>
            <person name="Carpentier M."/>
            <person name="Dassa E."/>
            <person name="Umehara M."/>
            <person name="Kim J.F."/>
            <person name="Rusch M."/>
            <person name="Soni P."/>
            <person name="Mayhew G.F."/>
            <person name="Fouts D.E."/>
            <person name="Gill S.R."/>
            <person name="Blattner F.R."/>
            <person name="Keen N.T."/>
            <person name="Perna N.T."/>
        </authorList>
    </citation>
    <scope>NUCLEOTIDE SEQUENCE [LARGE SCALE GENOMIC DNA]</scope>
    <source>
        <strain evidence="1 2">3937</strain>
    </source>
</reference>
<dbReference type="HOGENOM" id="CLU_2769192_0_0_6"/>
<accession>E0SKD5</accession>
<dbReference type="AlphaFoldDB" id="E0SKD5"/>
<evidence type="ECO:0000313" key="2">
    <source>
        <dbReference type="Proteomes" id="UP000006859"/>
    </source>
</evidence>
<evidence type="ECO:0000313" key="1">
    <source>
        <dbReference type="EMBL" id="ADM99224.1"/>
    </source>
</evidence>
<organism evidence="1 2">
    <name type="scientific">Dickeya dadantii (strain 3937)</name>
    <name type="common">Erwinia chrysanthemi (strain 3937)</name>
    <dbReference type="NCBI Taxonomy" id="198628"/>
    <lineage>
        <taxon>Bacteria</taxon>
        <taxon>Pseudomonadati</taxon>
        <taxon>Pseudomonadota</taxon>
        <taxon>Gammaproteobacteria</taxon>
        <taxon>Enterobacterales</taxon>
        <taxon>Pectobacteriaceae</taxon>
        <taxon>Dickeya</taxon>
    </lineage>
</organism>
<gene>
    <name evidence="1" type="ordered locus">Dda3937_01842</name>
</gene>
<proteinExistence type="predicted"/>
<dbReference type="Proteomes" id="UP000006859">
    <property type="component" value="Chromosome"/>
</dbReference>
<sequence length="69" mass="7699">MPRLAAKWLLAASASGKRRRVIIKKYARETLSVWYAIGSLTAAALCRKVRMAYGLHVYTVAWVYDGVAV</sequence>
<name>E0SKD5_DICD3</name>
<protein>
    <submittedName>
        <fullName evidence="1">Uncharacterized protein</fullName>
    </submittedName>
</protein>